<feature type="transmembrane region" description="Helical" evidence="6">
    <location>
        <begin position="654"/>
        <end position="673"/>
    </location>
</feature>
<feature type="compositionally biased region" description="Basic and acidic residues" evidence="5">
    <location>
        <begin position="1002"/>
        <end position="1013"/>
    </location>
</feature>
<dbReference type="PANTHER" id="PTHR43179">
    <property type="entry name" value="RHAMNOSYLTRANSFERASE WBBL"/>
    <property type="match status" value="1"/>
</dbReference>
<feature type="transmembrane region" description="Helical" evidence="6">
    <location>
        <begin position="521"/>
        <end position="543"/>
    </location>
</feature>
<protein>
    <submittedName>
        <fullName evidence="7">Glycosyltransferase family 2 protein</fullName>
    </submittedName>
</protein>
<keyword evidence="3" id="KW-0328">Glycosyltransferase</keyword>
<dbReference type="Gene3D" id="3.90.550.10">
    <property type="entry name" value="Spore Coat Polysaccharide Biosynthesis Protein SpsA, Chain A"/>
    <property type="match status" value="1"/>
</dbReference>
<sequence>MPSTVTAILVAHRDPDHLRRSLDALAAQTRPADSVVVIGVDSDDATTAQASASAPDQLLASAERMPFGTALGVASRVVPPTESDDAWLWFLGQDTAPEPEALQSLMDTVAVSPSVAVAGPKLVDWDEASVIREQGISMTRFGATIVPVQDEFDQAQHDGTSDMLAVPAAGMLLRQKVWEQLGGFDQGLPVFDDGLDLCVRVRLAGHRVVMVPSARVASAADGTSVPVRSPKGRVRRRQHRQRRSAQLRRRMVYAPAFALVFHWLSLVPLAVVRSLGLLLAKQPGAIGGEFAAAFQTAFGGNRLGHARSTLARHRTVKWAAIAPLRIPLSQVRRMRAQRREASLVRLHGERRELNFFSGGGVWVVLATALMSIALFAPFLGSSQLGGGGLLPLNGIGTLWSELGYGWRELGIGFVGAADPFTAVLAVLGSLTFWQPSFALVLLWFAALPLAALGAWFLSTRLTHRAVLRATFALIWALGPMLFDALQQGRPAAVLVHVLLPWLFFAGTAAKRSWAAAATTGILAAAVLACSPLLAAALVVIWAIGLALSGRGVVRMLLVPIPTIALFAPVVWQQIARGTPLAVFADPGLPQVGGARHPLQVALGFADGGLGGWRELAETFGLNQLVPTIVVPILLAPIAVLALLALFLRGTIRATLCLVGALLGFATAVFALNVSLSVQGSEPVALFVGPALSLYWLGLVAAATMALVALGRFAIGPATVAVAFVAVAVAPLAIAVPLQNSAVSTGATAALPAYATAQAQTKPRTATLRLSPQSDGSVAAQLVHGTGVKLDEQSTLSATSRTLTRQERELATLAGNLTSASGLDASTLLRHFGVSFVLLQTSAGEGLSQASAAQARAEAALDGNPLLTQVAATDDAVLWSVPAQKTTVPVPPDAGGWLRVAVFVLLGLVFGLTLLLALPTGRTERGTLRRPTAAEVLGLQAKRRERAEAEPDAAGRADSPPAEPESDTSATGVEEPRDEQPIGDASVAEPPLAAAGAMNGTSAEHDTEVVRDGE</sequence>
<feature type="transmembrane region" description="Helical" evidence="6">
    <location>
        <begin position="628"/>
        <end position="647"/>
    </location>
</feature>
<feature type="transmembrane region" description="Helical" evidence="6">
    <location>
        <begin position="437"/>
        <end position="459"/>
    </location>
</feature>
<keyword evidence="6" id="KW-1133">Transmembrane helix</keyword>
<name>A0A5B8M8S4_9MICO</name>
<evidence type="ECO:0000256" key="2">
    <source>
        <dbReference type="ARBA" id="ARBA00006739"/>
    </source>
</evidence>
<dbReference type="Proteomes" id="UP000320216">
    <property type="component" value="Chromosome"/>
</dbReference>
<feature type="region of interest" description="Disordered" evidence="5">
    <location>
        <begin position="928"/>
        <end position="1013"/>
    </location>
</feature>
<reference evidence="7 8" key="1">
    <citation type="submission" date="2019-07" db="EMBL/GenBank/DDBJ databases">
        <title>Full genome sequence of Humibacter sp. WJ7-1.</title>
        <authorList>
            <person name="Im W.-T."/>
        </authorList>
    </citation>
    <scope>NUCLEOTIDE SEQUENCE [LARGE SCALE GENOMIC DNA]</scope>
    <source>
        <strain evidence="7 8">WJ7-1</strain>
    </source>
</reference>
<keyword evidence="4 7" id="KW-0808">Transferase</keyword>
<evidence type="ECO:0000313" key="7">
    <source>
        <dbReference type="EMBL" id="QDZ16454.1"/>
    </source>
</evidence>
<dbReference type="SUPFAM" id="SSF53448">
    <property type="entry name" value="Nucleotide-diphospho-sugar transferases"/>
    <property type="match status" value="1"/>
</dbReference>
<keyword evidence="8" id="KW-1185">Reference proteome</keyword>
<feature type="region of interest" description="Disordered" evidence="5">
    <location>
        <begin position="221"/>
        <end position="241"/>
    </location>
</feature>
<organism evidence="7 8">
    <name type="scientific">Humibacter ginsenosidimutans</name>
    <dbReference type="NCBI Taxonomy" id="2599293"/>
    <lineage>
        <taxon>Bacteria</taxon>
        <taxon>Bacillati</taxon>
        <taxon>Actinomycetota</taxon>
        <taxon>Actinomycetes</taxon>
        <taxon>Micrococcales</taxon>
        <taxon>Microbacteriaceae</taxon>
        <taxon>Humibacter</taxon>
    </lineage>
</organism>
<feature type="transmembrane region" description="Helical" evidence="6">
    <location>
        <begin position="491"/>
        <end position="509"/>
    </location>
</feature>
<proteinExistence type="inferred from homology"/>
<dbReference type="PANTHER" id="PTHR43179:SF12">
    <property type="entry name" value="GALACTOFURANOSYLTRANSFERASE GLFT2"/>
    <property type="match status" value="1"/>
</dbReference>
<gene>
    <name evidence="7" type="ORF">FPZ11_18405</name>
</gene>
<feature type="compositionally biased region" description="Basic residues" evidence="5">
    <location>
        <begin position="230"/>
        <end position="241"/>
    </location>
</feature>
<evidence type="ECO:0000256" key="5">
    <source>
        <dbReference type="SAM" id="MobiDB-lite"/>
    </source>
</evidence>
<dbReference type="GO" id="GO:0016757">
    <property type="term" value="F:glycosyltransferase activity"/>
    <property type="evidence" value="ECO:0007669"/>
    <property type="project" value="UniProtKB-KW"/>
</dbReference>
<dbReference type="RefSeq" id="WP_146322458.1">
    <property type="nucleotide sequence ID" value="NZ_CP042305.1"/>
</dbReference>
<evidence type="ECO:0000256" key="1">
    <source>
        <dbReference type="ARBA" id="ARBA00004776"/>
    </source>
</evidence>
<feature type="transmembrane region" description="Helical" evidence="6">
    <location>
        <begin position="717"/>
        <end position="737"/>
    </location>
</feature>
<feature type="transmembrane region" description="Helical" evidence="6">
    <location>
        <begin position="355"/>
        <end position="379"/>
    </location>
</feature>
<dbReference type="OrthoDB" id="3734530at2"/>
<evidence type="ECO:0000313" key="8">
    <source>
        <dbReference type="Proteomes" id="UP000320216"/>
    </source>
</evidence>
<keyword evidence="6" id="KW-0812">Transmembrane</keyword>
<keyword evidence="6" id="KW-0472">Membrane</keyword>
<feature type="compositionally biased region" description="Basic and acidic residues" evidence="5">
    <location>
        <begin position="944"/>
        <end position="954"/>
    </location>
</feature>
<feature type="transmembrane region" description="Helical" evidence="6">
    <location>
        <begin position="895"/>
        <end position="917"/>
    </location>
</feature>
<dbReference type="InterPro" id="IPR029044">
    <property type="entry name" value="Nucleotide-diphossugar_trans"/>
</dbReference>
<evidence type="ECO:0000256" key="6">
    <source>
        <dbReference type="SAM" id="Phobius"/>
    </source>
</evidence>
<dbReference type="EMBL" id="CP042305">
    <property type="protein sequence ID" value="QDZ16454.1"/>
    <property type="molecule type" value="Genomic_DNA"/>
</dbReference>
<comment type="pathway">
    <text evidence="1">Cell wall biogenesis; cell wall polysaccharide biosynthesis.</text>
</comment>
<dbReference type="AlphaFoldDB" id="A0A5B8M8S4"/>
<evidence type="ECO:0000256" key="4">
    <source>
        <dbReference type="ARBA" id="ARBA00022679"/>
    </source>
</evidence>
<dbReference type="KEGG" id="huw:FPZ11_18405"/>
<feature type="transmembrane region" description="Helical" evidence="6">
    <location>
        <begin position="693"/>
        <end position="710"/>
    </location>
</feature>
<feature type="transmembrane region" description="Helical" evidence="6">
    <location>
        <begin position="409"/>
        <end position="430"/>
    </location>
</feature>
<feature type="transmembrane region" description="Helical" evidence="6">
    <location>
        <begin position="251"/>
        <end position="272"/>
    </location>
</feature>
<accession>A0A5B8M8S4</accession>
<dbReference type="Pfam" id="PF13641">
    <property type="entry name" value="Glyco_tranf_2_3"/>
    <property type="match status" value="1"/>
</dbReference>
<feature type="transmembrane region" description="Helical" evidence="6">
    <location>
        <begin position="465"/>
        <end position="484"/>
    </location>
</feature>
<comment type="similarity">
    <text evidence="2">Belongs to the glycosyltransferase 2 family.</text>
</comment>
<evidence type="ECO:0000256" key="3">
    <source>
        <dbReference type="ARBA" id="ARBA00022676"/>
    </source>
</evidence>